<feature type="compositionally biased region" description="Low complexity" evidence="1">
    <location>
        <begin position="1286"/>
        <end position="1297"/>
    </location>
</feature>
<keyword evidence="2" id="KW-1133">Transmembrane helix</keyword>
<keyword evidence="2" id="KW-0472">Membrane</keyword>
<dbReference type="Gene3D" id="3.30.530.20">
    <property type="match status" value="3"/>
</dbReference>
<feature type="compositionally biased region" description="Polar residues" evidence="1">
    <location>
        <begin position="889"/>
        <end position="904"/>
    </location>
</feature>
<feature type="compositionally biased region" description="Basic and acidic residues" evidence="1">
    <location>
        <begin position="716"/>
        <end position="734"/>
    </location>
</feature>
<dbReference type="InterPro" id="IPR051213">
    <property type="entry name" value="START_lipid_transfer"/>
</dbReference>
<dbReference type="Proteomes" id="UP000053477">
    <property type="component" value="Unassembled WGS sequence"/>
</dbReference>
<feature type="compositionally biased region" description="Low complexity" evidence="1">
    <location>
        <begin position="1673"/>
        <end position="1686"/>
    </location>
</feature>
<feature type="compositionally biased region" description="Polar residues" evidence="1">
    <location>
        <begin position="1249"/>
        <end position="1258"/>
    </location>
</feature>
<proteinExistence type="predicted"/>
<feature type="region of interest" description="Disordered" evidence="1">
    <location>
        <begin position="1585"/>
        <end position="1616"/>
    </location>
</feature>
<feature type="region of interest" description="Disordered" evidence="1">
    <location>
        <begin position="1249"/>
        <end position="1323"/>
    </location>
</feature>
<feature type="compositionally biased region" description="Polar residues" evidence="1">
    <location>
        <begin position="1304"/>
        <end position="1316"/>
    </location>
</feature>
<evidence type="ECO:0000256" key="1">
    <source>
        <dbReference type="SAM" id="MobiDB-lite"/>
    </source>
</evidence>
<feature type="compositionally biased region" description="Low complexity" evidence="1">
    <location>
        <begin position="445"/>
        <end position="459"/>
    </location>
</feature>
<keyword evidence="2" id="KW-0812">Transmembrane</keyword>
<feature type="region of interest" description="Disordered" evidence="1">
    <location>
        <begin position="1659"/>
        <end position="1700"/>
    </location>
</feature>
<dbReference type="InParanoid" id="A0A0H2RJC8"/>
<feature type="region of interest" description="Disordered" evidence="1">
    <location>
        <begin position="440"/>
        <end position="470"/>
    </location>
</feature>
<dbReference type="CDD" id="cd00177">
    <property type="entry name" value="START"/>
    <property type="match status" value="1"/>
</dbReference>
<organism evidence="4 5">
    <name type="scientific">Schizopora paradoxa</name>
    <dbReference type="NCBI Taxonomy" id="27342"/>
    <lineage>
        <taxon>Eukaryota</taxon>
        <taxon>Fungi</taxon>
        <taxon>Dikarya</taxon>
        <taxon>Basidiomycota</taxon>
        <taxon>Agaricomycotina</taxon>
        <taxon>Agaricomycetes</taxon>
        <taxon>Hymenochaetales</taxon>
        <taxon>Schizoporaceae</taxon>
        <taxon>Schizopora</taxon>
    </lineage>
</organism>
<feature type="transmembrane region" description="Helical" evidence="2">
    <location>
        <begin position="1715"/>
        <end position="1734"/>
    </location>
</feature>
<dbReference type="SUPFAM" id="SSF55961">
    <property type="entry name" value="Bet v1-like"/>
    <property type="match status" value="3"/>
</dbReference>
<feature type="region of interest" description="Disordered" evidence="1">
    <location>
        <begin position="29"/>
        <end position="63"/>
    </location>
</feature>
<dbReference type="Pfam" id="PF01852">
    <property type="entry name" value="START"/>
    <property type="match status" value="1"/>
</dbReference>
<feature type="region of interest" description="Disordered" evidence="1">
    <location>
        <begin position="710"/>
        <end position="735"/>
    </location>
</feature>
<dbReference type="PANTHER" id="PTHR19308">
    <property type="entry name" value="PHOSPHATIDYLCHOLINE TRANSFER PROTEIN"/>
    <property type="match status" value="1"/>
</dbReference>
<evidence type="ECO:0000256" key="2">
    <source>
        <dbReference type="SAM" id="Phobius"/>
    </source>
</evidence>
<dbReference type="EMBL" id="KQ086052">
    <property type="protein sequence ID" value="KLO09548.1"/>
    <property type="molecule type" value="Genomic_DNA"/>
</dbReference>
<name>A0A0H2RJC8_9AGAM</name>
<dbReference type="InterPro" id="IPR002913">
    <property type="entry name" value="START_lipid-bd_dom"/>
</dbReference>
<dbReference type="OrthoDB" id="196858at2759"/>
<dbReference type="PANTHER" id="PTHR19308:SF54">
    <property type="entry name" value="START DOMAIN-CONTAINING PROTEIN"/>
    <property type="match status" value="1"/>
</dbReference>
<feature type="compositionally biased region" description="Polar residues" evidence="1">
    <location>
        <begin position="1687"/>
        <end position="1700"/>
    </location>
</feature>
<gene>
    <name evidence="4" type="ORF">SCHPADRAFT_943543</name>
</gene>
<feature type="compositionally biased region" description="Polar residues" evidence="1">
    <location>
        <begin position="1585"/>
        <end position="1596"/>
    </location>
</feature>
<feature type="domain" description="START" evidence="3">
    <location>
        <begin position="974"/>
        <end position="1179"/>
    </location>
</feature>
<feature type="domain" description="START" evidence="3">
    <location>
        <begin position="504"/>
        <end position="669"/>
    </location>
</feature>
<accession>A0A0H2RJC8</accession>
<evidence type="ECO:0000259" key="3">
    <source>
        <dbReference type="PROSITE" id="PS50848"/>
    </source>
</evidence>
<reference evidence="4 5" key="1">
    <citation type="submission" date="2015-04" db="EMBL/GenBank/DDBJ databases">
        <title>Complete genome sequence of Schizopora paradoxa KUC8140, a cosmopolitan wood degrader in East Asia.</title>
        <authorList>
            <consortium name="DOE Joint Genome Institute"/>
            <person name="Min B."/>
            <person name="Park H."/>
            <person name="Jang Y."/>
            <person name="Kim J.-J."/>
            <person name="Kim K.H."/>
            <person name="Pangilinan J."/>
            <person name="Lipzen A."/>
            <person name="Riley R."/>
            <person name="Grigoriev I.V."/>
            <person name="Spatafora J.W."/>
            <person name="Choi I.-G."/>
        </authorList>
    </citation>
    <scope>NUCLEOTIDE SEQUENCE [LARGE SCALE GENOMIC DNA]</scope>
    <source>
        <strain evidence="4 5">KUC8140</strain>
    </source>
</reference>
<keyword evidence="5" id="KW-1185">Reference proteome</keyword>
<sequence length="1805" mass="197940">MSSDGHQLRESWSSALTDALSAFRHHLTSAQSSSWKRVPVPVREGTSTSLNGKGKEKASPSTDVEGVLVHKKSTKRGELYRVMVDLPATEDVADLEVWKAVLATPELRREWDPSVEGSSTLEMFDPFTRIVKTKFSLGWPANPRDAVLISRTFSDPSTIIDISTSLPRSQDDPSYLRPSPPYVRSNVNLFAWCVQDMNASQQQPESESGPSEEKSSTGRLRITCFWQHDLRTVWNIGTTSIPQQLSAMMNGVIDVVKKRQKQVPVLSGYGLGVSIDRISFDNGRNGLTVDYLIIPEDEGDHHRTSLQGLHELHAIKEHRRLQRSVEVVLPSAQGWDIRVSTRASSDAVAQLPWNSSAYRTPEEQGRPRSDRICFQVQHSELLDDHSVLKVKLSVEYSAALSSIRLNGLPHEVQESIEKDLKMTSMSAQLTKDASSAANVSLQTGSSLMSAESEASTSSSPLRPPMVRTNTGLKRTPAFDKTILSRVRRSYIYFSSLLQEPDAKWRTNSESRGVSVTQLDSIDPTLVVFKAEATFVGIGLWDLYSAVVTPGARAHWDKQYEDAVLLNDVNELSELWHYKTKPAWPVTGRDAVVLKTVYKSPTTVHVFAFSVDDTHLFDIPPADPNVIRTQVDLQGWAIEALSPTTTQLTLLEQSDPKGWSGKSSIAQQMIANVAGVGEFAIKFGGPPMVTRLGGAKAESFRYEHDRGVFRAEYQPSSDHRPSPIEGSNDRPDHQARQNSIDSMQGILSPEMSSRGENSLSTSVECELRCDVDTWTSSLDIVVDPPPQSLSCLRRHRLSMGGGGLWLTIGHDILFSSDERILVIVRRAPFTAGKEKGVVMINGKRIPVDVEDLPEAEVKALSKQKRVKPVRVPLDQPQVHGVIRRRRTGVEETTSNPDTDAGSKSPTAPKVPSPLSNFFTTAMESARNTTQQAVAAFSPPAPTTADLSFTPGKEPMHYALDMLHFVQSYHRGSFRDNWIPLAEKGLEMHRRQSPEISSALPIHKGEKVLEGVTADEVASVICNSGFRRKWDDRFISSTVLQEYGAGSQTAFTIAKGGFPFRDRGFYVASLVARGSSRLSTALTGADGAQSPATIPAATYCISASFNPESLPSTSLGKINALTLPVGRVFLDAWILQTLDPYTAENYPIPSTRCIRLSAVDYAGSIPATVNSMINSSLPRSILVVESIVKGLSPSPELSLPTSGYSLLGEGPEIFEGWKLHKADDQRTLLIRNLNYEEKTFRADLILNFMQSPPSSPNLQSAELEMGTPKARRTALPSSRPTSPDARVSSEISLSTPSPSQRHRRMSSTATKSNRSPSGSIALRSRSRDVLKNSPSTFTIGKEFRPNLLADFVVAEVIVDLRFFPEGYEVDLSSYLSTDELGDSEVQSRKRFLLSTLDDKLKPSLVPCEDDLNDTKLPITCSIYKLPVSHLYTSSSSTSDSSGTTRHLLRLTLPTSQYEVPTIVDPLTGETRSAPPKPAWLLHLSDDNNVTNCAVIRIGLRPSTDSNRKEEVKSVFVNGKLINISKDAPKISNEVTYDRLEKVGTSDGPAAVPPELRDPLAISDLLAIDPSSDSADTTQTQDNINSALSLDADLTNSPTPMTPVREDSPVRIGNTSGAANSNAANAFKQLNQRLGIWNWWSSSQTHVEPVGESNHTIDADQECNESDKAPPGQFPSSRSSSIASLPKSSTQRSVSTTEPRPSLRTAVSFTEQLRSPRFSASTLFAAIIIAFLVGSLLRSLLSPADFIYVVTDLKDVPGYSADGPGGLTDGPHGGTVRIEPGWREIKRLLEVKYLVGGWDFQVAVVRRH</sequence>
<feature type="region of interest" description="Disordered" evidence="1">
    <location>
        <begin position="882"/>
        <end position="911"/>
    </location>
</feature>
<dbReference type="STRING" id="27342.A0A0H2RJC8"/>
<dbReference type="GO" id="GO:0008289">
    <property type="term" value="F:lipid binding"/>
    <property type="evidence" value="ECO:0007669"/>
    <property type="project" value="InterPro"/>
</dbReference>
<evidence type="ECO:0000313" key="4">
    <source>
        <dbReference type="EMBL" id="KLO09548.1"/>
    </source>
</evidence>
<evidence type="ECO:0000313" key="5">
    <source>
        <dbReference type="Proteomes" id="UP000053477"/>
    </source>
</evidence>
<dbReference type="InterPro" id="IPR023393">
    <property type="entry name" value="START-like_dom_sf"/>
</dbReference>
<dbReference type="GO" id="GO:0005737">
    <property type="term" value="C:cytoplasm"/>
    <property type="evidence" value="ECO:0007669"/>
    <property type="project" value="UniProtKB-ARBA"/>
</dbReference>
<protein>
    <recommendedName>
        <fullName evidence="3">START domain-containing protein</fullName>
    </recommendedName>
</protein>
<dbReference type="PROSITE" id="PS50848">
    <property type="entry name" value="START"/>
    <property type="match status" value="2"/>
</dbReference>